<accession>A0A5B9QBU0</accession>
<proteinExistence type="predicted"/>
<evidence type="ECO:0000313" key="1">
    <source>
        <dbReference type="EMBL" id="QEG35249.1"/>
    </source>
</evidence>
<dbReference type="KEGG" id="bgok:Pr1d_25430"/>
<protein>
    <submittedName>
        <fullName evidence="1">Uncharacterized protein</fullName>
    </submittedName>
</protein>
<evidence type="ECO:0000313" key="2">
    <source>
        <dbReference type="Proteomes" id="UP000323917"/>
    </source>
</evidence>
<keyword evidence="2" id="KW-1185">Reference proteome</keyword>
<organism evidence="1 2">
    <name type="scientific">Bythopirellula goksoeyrii</name>
    <dbReference type="NCBI Taxonomy" id="1400387"/>
    <lineage>
        <taxon>Bacteria</taxon>
        <taxon>Pseudomonadati</taxon>
        <taxon>Planctomycetota</taxon>
        <taxon>Planctomycetia</taxon>
        <taxon>Pirellulales</taxon>
        <taxon>Lacipirellulaceae</taxon>
        <taxon>Bythopirellula</taxon>
    </lineage>
</organism>
<dbReference type="EMBL" id="CP042913">
    <property type="protein sequence ID" value="QEG35249.1"/>
    <property type="molecule type" value="Genomic_DNA"/>
</dbReference>
<sequence length="98" mass="11158">MRRIMLFFSGAVFGGALIYFAMNFHVIRSREGFDLVPKVHPQLTTTYADIREFQVSDWANNAEIAAALVQANRKDLLDNALNDTLDQGIDRLLNRDSR</sequence>
<reference evidence="1 2" key="1">
    <citation type="submission" date="2019-08" db="EMBL/GenBank/DDBJ databases">
        <title>Deep-cultivation of Planctomycetes and their phenomic and genomic characterization uncovers novel biology.</title>
        <authorList>
            <person name="Wiegand S."/>
            <person name="Jogler M."/>
            <person name="Boedeker C."/>
            <person name="Pinto D."/>
            <person name="Vollmers J."/>
            <person name="Rivas-Marin E."/>
            <person name="Kohn T."/>
            <person name="Peeters S.H."/>
            <person name="Heuer A."/>
            <person name="Rast P."/>
            <person name="Oberbeckmann S."/>
            <person name="Bunk B."/>
            <person name="Jeske O."/>
            <person name="Meyerdierks A."/>
            <person name="Storesund J.E."/>
            <person name="Kallscheuer N."/>
            <person name="Luecker S."/>
            <person name="Lage O.M."/>
            <person name="Pohl T."/>
            <person name="Merkel B.J."/>
            <person name="Hornburger P."/>
            <person name="Mueller R.-W."/>
            <person name="Bruemmer F."/>
            <person name="Labrenz M."/>
            <person name="Spormann A.M."/>
            <person name="Op den Camp H."/>
            <person name="Overmann J."/>
            <person name="Amann R."/>
            <person name="Jetten M.S.M."/>
            <person name="Mascher T."/>
            <person name="Medema M.H."/>
            <person name="Devos D.P."/>
            <person name="Kaster A.-K."/>
            <person name="Ovreas L."/>
            <person name="Rohde M."/>
            <person name="Galperin M.Y."/>
            <person name="Jogler C."/>
        </authorList>
    </citation>
    <scope>NUCLEOTIDE SEQUENCE [LARGE SCALE GENOMIC DNA]</scope>
    <source>
        <strain evidence="1 2">Pr1d</strain>
    </source>
</reference>
<dbReference type="AlphaFoldDB" id="A0A5B9QBU0"/>
<name>A0A5B9QBU0_9BACT</name>
<dbReference type="OrthoDB" id="214626at2"/>
<dbReference type="RefSeq" id="WP_148073783.1">
    <property type="nucleotide sequence ID" value="NZ_CP042913.1"/>
</dbReference>
<dbReference type="Proteomes" id="UP000323917">
    <property type="component" value="Chromosome"/>
</dbReference>
<gene>
    <name evidence="1" type="ORF">Pr1d_25430</name>
</gene>